<sequence length="224" mass="26184">MPGAALMFRNPDTLTSPRRAFRSPNGGFYMTSSVTWDYLRFWRQLLLVRHCDWTDEFLFQNVMELVCTRKHGTFTDRSGGDFDRLLSSIRGGYRTIEQVMSLSVPDWLVDRMLAMWRTPGIVPVPQVLVRELSDPDAPARRERVRRRHHEHELVLVERRRLDVRMAWLERNGIWLKQSTERLCSKNVTPGSSPNTWKMRSNSCSADSLPGWHGAPFEEKRSLPR</sequence>
<evidence type="ECO:0000313" key="3">
    <source>
        <dbReference type="Proteomes" id="UP000034054"/>
    </source>
</evidence>
<evidence type="ECO:0000313" key="2">
    <source>
        <dbReference type="EMBL" id="KKW32268.1"/>
    </source>
</evidence>
<protein>
    <submittedName>
        <fullName evidence="2">Uncharacterized protein</fullName>
    </submittedName>
</protein>
<reference evidence="2 3" key="1">
    <citation type="journal article" date="2015" name="Nature">
        <title>rRNA introns, odd ribosomes, and small enigmatic genomes across a large radiation of phyla.</title>
        <authorList>
            <person name="Brown C.T."/>
            <person name="Hug L.A."/>
            <person name="Thomas B.C."/>
            <person name="Sharon I."/>
            <person name="Castelle C.J."/>
            <person name="Singh A."/>
            <person name="Wilkins M.J."/>
            <person name="Williams K.H."/>
            <person name="Banfield J.F."/>
        </authorList>
    </citation>
    <scope>NUCLEOTIDE SEQUENCE [LARGE SCALE GENOMIC DNA]</scope>
</reference>
<evidence type="ECO:0000256" key="1">
    <source>
        <dbReference type="SAM" id="MobiDB-lite"/>
    </source>
</evidence>
<proteinExistence type="predicted"/>
<feature type="compositionally biased region" description="Basic and acidic residues" evidence="1">
    <location>
        <begin position="215"/>
        <end position="224"/>
    </location>
</feature>
<dbReference type="EMBL" id="LCRH01000034">
    <property type="protein sequence ID" value="KKW32268.1"/>
    <property type="molecule type" value="Genomic_DNA"/>
</dbReference>
<dbReference type="Proteomes" id="UP000034054">
    <property type="component" value="Unassembled WGS sequence"/>
</dbReference>
<comment type="caution">
    <text evidence="2">The sequence shown here is derived from an EMBL/GenBank/DDBJ whole genome shotgun (WGS) entry which is preliminary data.</text>
</comment>
<feature type="region of interest" description="Disordered" evidence="1">
    <location>
        <begin position="186"/>
        <end position="224"/>
    </location>
</feature>
<accession>A0A0G1XLW3</accession>
<dbReference type="AlphaFoldDB" id="A0A0G1XLW3"/>
<name>A0A0G1XLW3_9BACT</name>
<gene>
    <name evidence="2" type="ORF">UY76_C0034G0010</name>
</gene>
<feature type="compositionally biased region" description="Polar residues" evidence="1">
    <location>
        <begin position="186"/>
        <end position="205"/>
    </location>
</feature>
<organism evidence="2 3">
    <name type="scientific">Candidatus Uhrbacteria bacterium GW2011_GWA2_52_8d</name>
    <dbReference type="NCBI Taxonomy" id="1618979"/>
    <lineage>
        <taxon>Bacteria</taxon>
        <taxon>Candidatus Uhriibacteriota</taxon>
    </lineage>
</organism>